<dbReference type="PANTHER" id="PTHR12358">
    <property type="entry name" value="SPHINGOSINE KINASE"/>
    <property type="match status" value="1"/>
</dbReference>
<dbReference type="GO" id="GO:0001727">
    <property type="term" value="F:lipid kinase activity"/>
    <property type="evidence" value="ECO:0007669"/>
    <property type="project" value="TreeGrafter"/>
</dbReference>
<sequence>MSDEQDMVVHVIVSTGSGTGEAKAFWENELQSRMGPEHYSLHTTDSDIAILKLVESTIGPATLITPQYVFLLSGDGGVVDLVNGLLAQARSPQTGEHYHRPRLILFPLGTGNALAQSAGITREKALDLFTHGVPDPIPVFQVTFSHNAKLLVDEGREEREIPLVNGTPTVYGVVVCSWGLHAGLVADSDTAEYRKLGAERFKLAAKENLFPSDGSEAHHYMGTVRILRAGETDWVEVPRTEHAYVLATTCSHLEQGFNISPASRPLDGKLRLVHFGALGGKDVMEIMGAAYQGGKHVDDPRVGYEEIDGLRIEFAEEDARWRRVCVDGKIIRVEKGGWVEVKMGPKAVLNLVH</sequence>
<dbReference type="PROSITE" id="PS50146">
    <property type="entry name" value="DAGK"/>
    <property type="match status" value="1"/>
</dbReference>
<dbReference type="InParanoid" id="A0A1V8THI5"/>
<dbReference type="PANTHER" id="PTHR12358:SF108">
    <property type="entry name" value="DAGKC DOMAIN-CONTAINING PROTEIN"/>
    <property type="match status" value="1"/>
</dbReference>
<protein>
    <recommendedName>
        <fullName evidence="1">DAGKc domain-containing protein</fullName>
    </recommendedName>
</protein>
<proteinExistence type="predicted"/>
<dbReference type="GO" id="GO:0016020">
    <property type="term" value="C:membrane"/>
    <property type="evidence" value="ECO:0007669"/>
    <property type="project" value="TreeGrafter"/>
</dbReference>
<organism evidence="2 3">
    <name type="scientific">Cryoendolithus antarcticus</name>
    <dbReference type="NCBI Taxonomy" id="1507870"/>
    <lineage>
        <taxon>Eukaryota</taxon>
        <taxon>Fungi</taxon>
        <taxon>Dikarya</taxon>
        <taxon>Ascomycota</taxon>
        <taxon>Pezizomycotina</taxon>
        <taxon>Dothideomycetes</taxon>
        <taxon>Dothideomycetidae</taxon>
        <taxon>Cladosporiales</taxon>
        <taxon>Cladosporiaceae</taxon>
        <taxon>Cryoendolithus</taxon>
    </lineage>
</organism>
<reference evidence="3" key="1">
    <citation type="submission" date="2017-03" db="EMBL/GenBank/DDBJ databases">
        <title>Genomes of endolithic fungi from Antarctica.</title>
        <authorList>
            <person name="Coleine C."/>
            <person name="Masonjones S."/>
            <person name="Stajich J.E."/>
        </authorList>
    </citation>
    <scope>NUCLEOTIDE SEQUENCE [LARGE SCALE GENOMIC DNA]</scope>
    <source>
        <strain evidence="3">CCFEE 5527</strain>
    </source>
</reference>
<dbReference type="GO" id="GO:0005737">
    <property type="term" value="C:cytoplasm"/>
    <property type="evidence" value="ECO:0007669"/>
    <property type="project" value="TreeGrafter"/>
</dbReference>
<feature type="domain" description="DAGKc" evidence="1">
    <location>
        <begin position="73"/>
        <end position="146"/>
    </location>
</feature>
<dbReference type="InterPro" id="IPR050187">
    <property type="entry name" value="Lipid_Phosphate_FormReg"/>
</dbReference>
<gene>
    <name evidence="2" type="ORF">B0A48_04136</name>
</gene>
<dbReference type="GO" id="GO:0046512">
    <property type="term" value="P:sphingosine biosynthetic process"/>
    <property type="evidence" value="ECO:0007669"/>
    <property type="project" value="TreeGrafter"/>
</dbReference>
<dbReference type="AlphaFoldDB" id="A0A1V8THI5"/>
<name>A0A1V8THI5_9PEZI</name>
<evidence type="ECO:0000313" key="2">
    <source>
        <dbReference type="EMBL" id="OQO10835.1"/>
    </source>
</evidence>
<evidence type="ECO:0000259" key="1">
    <source>
        <dbReference type="PROSITE" id="PS50146"/>
    </source>
</evidence>
<dbReference type="Gene3D" id="3.40.50.10330">
    <property type="entry name" value="Probable inorganic polyphosphate/atp-NAD kinase, domain 1"/>
    <property type="match status" value="1"/>
</dbReference>
<dbReference type="Proteomes" id="UP000192596">
    <property type="component" value="Unassembled WGS sequence"/>
</dbReference>
<dbReference type="SUPFAM" id="SSF111331">
    <property type="entry name" value="NAD kinase/diacylglycerol kinase-like"/>
    <property type="match status" value="1"/>
</dbReference>
<evidence type="ECO:0000313" key="3">
    <source>
        <dbReference type="Proteomes" id="UP000192596"/>
    </source>
</evidence>
<keyword evidence="3" id="KW-1185">Reference proteome</keyword>
<dbReference type="Gene3D" id="2.60.200.40">
    <property type="match status" value="1"/>
</dbReference>
<dbReference type="InterPro" id="IPR016064">
    <property type="entry name" value="NAD/diacylglycerol_kinase_sf"/>
</dbReference>
<accession>A0A1V8THI5</accession>
<dbReference type="InterPro" id="IPR001206">
    <property type="entry name" value="Diacylglycerol_kinase_cat_dom"/>
</dbReference>
<dbReference type="STRING" id="1507870.A0A1V8THI5"/>
<comment type="caution">
    <text evidence="2">The sequence shown here is derived from an EMBL/GenBank/DDBJ whole genome shotgun (WGS) entry which is preliminary data.</text>
</comment>
<dbReference type="EMBL" id="NAJO01000008">
    <property type="protein sequence ID" value="OQO10835.1"/>
    <property type="molecule type" value="Genomic_DNA"/>
</dbReference>
<dbReference type="OrthoDB" id="3853857at2759"/>
<dbReference type="InterPro" id="IPR017438">
    <property type="entry name" value="ATP-NAD_kinase_N"/>
</dbReference>
<dbReference type="Pfam" id="PF00781">
    <property type="entry name" value="DAGK_cat"/>
    <property type="match status" value="1"/>
</dbReference>